<dbReference type="PROSITE" id="PS01031">
    <property type="entry name" value="SHSP"/>
    <property type="match status" value="1"/>
</dbReference>
<dbReference type="CDD" id="cd06464">
    <property type="entry name" value="ACD_sHsps-like"/>
    <property type="match status" value="1"/>
</dbReference>
<dbReference type="RefSeq" id="WP_079653612.1">
    <property type="nucleotide sequence ID" value="NZ_LT670846.1"/>
</dbReference>
<accession>A0A1M6QXS6</accession>
<organism evidence="4 5">
    <name type="scientific">Thermocrinis minervae</name>
    <dbReference type="NCBI Taxonomy" id="381751"/>
    <lineage>
        <taxon>Bacteria</taxon>
        <taxon>Pseudomonadati</taxon>
        <taxon>Aquificota</taxon>
        <taxon>Aquificia</taxon>
        <taxon>Aquificales</taxon>
        <taxon>Aquificaceae</taxon>
        <taxon>Thermocrinis</taxon>
    </lineage>
</organism>
<evidence type="ECO:0000256" key="2">
    <source>
        <dbReference type="RuleBase" id="RU003616"/>
    </source>
</evidence>
<dbReference type="AlphaFoldDB" id="A0A1M6QXS6"/>
<dbReference type="InterPro" id="IPR031107">
    <property type="entry name" value="Small_HSP"/>
</dbReference>
<evidence type="ECO:0000313" key="5">
    <source>
        <dbReference type="Proteomes" id="UP000189810"/>
    </source>
</evidence>
<dbReference type="SUPFAM" id="SSF49764">
    <property type="entry name" value="HSP20-like chaperones"/>
    <property type="match status" value="1"/>
</dbReference>
<evidence type="ECO:0000259" key="3">
    <source>
        <dbReference type="PROSITE" id="PS01031"/>
    </source>
</evidence>
<evidence type="ECO:0000313" key="4">
    <source>
        <dbReference type="EMBL" id="SHK25082.1"/>
    </source>
</evidence>
<name>A0A1M6QXS6_9AQUI</name>
<sequence length="145" mass="16968">MKRGMMLWSPFAELERIRKEFDRLLEEFLPARAEEVEVRFMPAVEVYETDGELVVKAEVPGVKKEDIEVVVKDNTLYIRGEKKEEKEEKTQTVHRIERVYGKFERAIPLPTEVNLEGVKAEYKDGVIEIRFPKAQSAKETKIELK</sequence>
<dbReference type="Pfam" id="PF00011">
    <property type="entry name" value="HSP20"/>
    <property type="match status" value="1"/>
</dbReference>
<gene>
    <name evidence="4" type="ORF">SAMN05444391_0442</name>
</gene>
<keyword evidence="5" id="KW-1185">Reference proteome</keyword>
<dbReference type="PANTHER" id="PTHR11527">
    <property type="entry name" value="HEAT-SHOCK PROTEIN 20 FAMILY MEMBER"/>
    <property type="match status" value="1"/>
</dbReference>
<dbReference type="InterPro" id="IPR008978">
    <property type="entry name" value="HSP20-like_chaperone"/>
</dbReference>
<dbReference type="STRING" id="381751.SAMN05444391_0442"/>
<comment type="similarity">
    <text evidence="1 2">Belongs to the small heat shock protein (HSP20) family.</text>
</comment>
<evidence type="ECO:0000256" key="1">
    <source>
        <dbReference type="PROSITE-ProRule" id="PRU00285"/>
    </source>
</evidence>
<feature type="domain" description="SHSP" evidence="3">
    <location>
        <begin position="35"/>
        <end position="145"/>
    </location>
</feature>
<dbReference type="EMBL" id="LT670846">
    <property type="protein sequence ID" value="SHK25082.1"/>
    <property type="molecule type" value="Genomic_DNA"/>
</dbReference>
<dbReference type="FunFam" id="2.60.40.790:FF:000072">
    <property type="entry name" value="Small heat shock protein HSP16.5"/>
    <property type="match status" value="1"/>
</dbReference>
<protein>
    <submittedName>
        <fullName evidence="4">HSP20 family protein</fullName>
    </submittedName>
</protein>
<reference evidence="4 5" key="1">
    <citation type="submission" date="2016-11" db="EMBL/GenBank/DDBJ databases">
        <authorList>
            <person name="Jaros S."/>
            <person name="Januszkiewicz K."/>
            <person name="Wedrychowicz H."/>
        </authorList>
    </citation>
    <scope>NUCLEOTIDE SEQUENCE [LARGE SCALE GENOMIC DNA]</scope>
    <source>
        <strain evidence="4 5">DSM 19557</strain>
    </source>
</reference>
<proteinExistence type="inferred from homology"/>
<dbReference type="Proteomes" id="UP000189810">
    <property type="component" value="Chromosome I"/>
</dbReference>
<dbReference type="Gene3D" id="2.60.40.790">
    <property type="match status" value="1"/>
</dbReference>
<dbReference type="InterPro" id="IPR002068">
    <property type="entry name" value="A-crystallin/Hsp20_dom"/>
</dbReference>
<dbReference type="OrthoDB" id="9811615at2"/>